<dbReference type="EMBL" id="LVXG01000012">
    <property type="protein sequence ID" value="OQP50554.1"/>
    <property type="molecule type" value="Genomic_DNA"/>
</dbReference>
<sequence length="74" mass="8230">MTSEAIVDFLTPSPPNIICEYLHFFKKSVPGTICISQFNRSIELEIISMHAIILPGILKKLFLGMQQKSPAKPG</sequence>
<comment type="caution">
    <text evidence="1">The sequence shown here is derived from an EMBL/GenBank/DDBJ whole genome shotgun (WGS) entry which is preliminary data.</text>
</comment>
<keyword evidence="2" id="KW-1185">Reference proteome</keyword>
<reference evidence="2" key="1">
    <citation type="submission" date="2016-04" db="EMBL/GenBank/DDBJ databases">
        <authorList>
            <person name="Chen L."/>
            <person name="Zhuang W."/>
            <person name="Wang G."/>
        </authorList>
    </citation>
    <scope>NUCLEOTIDE SEQUENCE [LARGE SCALE GENOMIC DNA]</scope>
    <source>
        <strain evidence="2">17621</strain>
    </source>
</reference>
<dbReference type="AlphaFoldDB" id="A0A1V9EXD4"/>
<proteinExistence type="predicted"/>
<dbReference type="STRING" id="354355.SAMN05660816_00633"/>
<organism evidence="1 2">
    <name type="scientific">Niastella yeongjuensis</name>
    <dbReference type="NCBI Taxonomy" id="354355"/>
    <lineage>
        <taxon>Bacteria</taxon>
        <taxon>Pseudomonadati</taxon>
        <taxon>Bacteroidota</taxon>
        <taxon>Chitinophagia</taxon>
        <taxon>Chitinophagales</taxon>
        <taxon>Chitinophagaceae</taxon>
        <taxon>Niastella</taxon>
    </lineage>
</organism>
<dbReference type="Proteomes" id="UP000192610">
    <property type="component" value="Unassembled WGS sequence"/>
</dbReference>
<evidence type="ECO:0000313" key="2">
    <source>
        <dbReference type="Proteomes" id="UP000192610"/>
    </source>
</evidence>
<accession>A0A1V9EXD4</accession>
<name>A0A1V9EXD4_9BACT</name>
<gene>
    <name evidence="1" type="ORF">A4H97_01560</name>
</gene>
<evidence type="ECO:0000313" key="1">
    <source>
        <dbReference type="EMBL" id="OQP50554.1"/>
    </source>
</evidence>
<protein>
    <submittedName>
        <fullName evidence="1">Uncharacterized protein</fullName>
    </submittedName>
</protein>